<dbReference type="GO" id="GO:0007052">
    <property type="term" value="P:mitotic spindle organization"/>
    <property type="evidence" value="ECO:0007669"/>
    <property type="project" value="TreeGrafter"/>
</dbReference>
<evidence type="ECO:0000256" key="3">
    <source>
        <dbReference type="ARBA" id="ARBA00022741"/>
    </source>
</evidence>
<evidence type="ECO:0000256" key="4">
    <source>
        <dbReference type="ARBA" id="ARBA00022840"/>
    </source>
</evidence>
<dbReference type="Pfam" id="PF14739">
    <property type="entry name" value="DUF4472"/>
    <property type="match status" value="1"/>
</dbReference>
<evidence type="ECO:0000256" key="6">
    <source>
        <dbReference type="ARBA" id="ARBA00023175"/>
    </source>
</evidence>
<feature type="region of interest" description="Disordered" evidence="9">
    <location>
        <begin position="648"/>
        <end position="754"/>
    </location>
</feature>
<keyword evidence="12" id="KW-1185">Reference proteome</keyword>
<feature type="region of interest" description="Disordered" evidence="9">
    <location>
        <begin position="1132"/>
        <end position="1181"/>
    </location>
</feature>
<evidence type="ECO:0000313" key="12">
    <source>
        <dbReference type="Proteomes" id="UP000612055"/>
    </source>
</evidence>
<feature type="compositionally biased region" description="Basic and acidic residues" evidence="9">
    <location>
        <begin position="726"/>
        <end position="754"/>
    </location>
</feature>
<evidence type="ECO:0000256" key="1">
    <source>
        <dbReference type="ARBA" id="ARBA00004496"/>
    </source>
</evidence>
<dbReference type="GO" id="GO:0005875">
    <property type="term" value="C:microtubule associated complex"/>
    <property type="evidence" value="ECO:0007669"/>
    <property type="project" value="TreeGrafter"/>
</dbReference>
<feature type="domain" description="Kinesin motor" evidence="10">
    <location>
        <begin position="27"/>
        <end position="441"/>
    </location>
</feature>
<proteinExistence type="inferred from homology"/>
<sequence>MAGHHGGGGSVVLGTRPEWTRTTLGIPLDTIVRVHPGAVGAKPDLSYSRNRVSVSRVPGAAARPEDEFDVGYVYGPESTNQDVAARSLLPLLRKLVDGYNVAVLAFGATGSGKTLLMEGSSGKERHSPEGGGLVHLAVDELFRLLGEKAVAVGSAVAEKRRLPSARAFDFFLETSFAEVHDLYARPEAVRAPLQVYEDLAEGWQVSGLTARIAKSSAEMRTHFNAGRLQRDSTKEDVGPVHERASAVFTISLAQYAPAAVPGEEDRMLFSRIQFVDLPGSERLAEDPEVLRLREGPLLNRSLHAFGAALRSLAEGPGGGLQQAAVAAAAAAAAAATAAGGGGRGGAVSGAGGMLAGAGAGGGGGGAAAGGYGGGALGLALGAGVPFVNYEASVLTKLLADALGGNALTLLCGTLRQADGSSGLHAINTLQYLTFARAAKNFPIINHGRARGLVQKLRQRLMAVVDDRQRLMAVVDDRQVLREIMDSTPAVGDPNANALNIAKIRDMEARLMAARSENAALVEEKEALQARLSKLYQAEEGDLQEKVDMQNALIQSEEQRLQLSRALIDLQMEMNEAKQEWEAAKHALEVKLVEAEAQGMEAAVAAEQLAEAAEVEKELEKKSEEAEALSREVARLRSALDSITAMEAGAEGEGAGAGAEDSDGGGPASPLGPAAAPGAKPAGRGEGEREGEGEPEIRGPRAEPAAGGGAGKKKEGQGQEAEAPAGRADDPASRAKDRVRQLKKKAEESKQKERRIQELQGELAEQRRELDALRNGVQLKAAGVDEVREASRRKLEVMQADVADMARVVKIMKADPDSDLRLSPDEIFAALSNLAAENTKVAEAREADMRAEVADMAARHLELKRKYHAICTAHRNLRYLLEDRWPPSGGPPPRAPTEEEVVGAALEGLDRDEEEADQRTIHKLRERVSELESLLASTRLAQAAADHGASTGHNPAAVPLVPLALNTRDMRASKEVPRHVELENAKLREELDAMRRKLKSQEDPAVVAAKAGSGSLRPAAAAATHEAMLKQLREHNAKTSGELQRKAQSAESRAAMAEEQLAQLQAYMAKASVSYQKEIVRLRSVIGQMEVSMGVKQGTYLNMSPLEGSGGAPGTTLRPAAEVLDEMMSRGSALLRPPSVPHAQPHSGGHGHGPAPQPAAAVPASPGAAAVHGSGGSFRASGAGATDAAAAELAAGGGAGGSLRASGAGANGAGGGGGGGGSAGHRTPPPASPAPGGPPPHAPSPGPGPGPGPGPSPGRDSVSGSDRTSERSSSFTSSVGGSAAGAAHGAAAGAGAGAGDRGGSAQSERSAQGGGGGGGGGGAGGSLPSVSASRSSSMSSQQRGGGGGRAGGAR</sequence>
<dbReference type="GO" id="GO:0007018">
    <property type="term" value="P:microtubule-based movement"/>
    <property type="evidence" value="ECO:0007669"/>
    <property type="project" value="InterPro"/>
</dbReference>
<evidence type="ECO:0000256" key="5">
    <source>
        <dbReference type="ARBA" id="ARBA00023054"/>
    </source>
</evidence>
<dbReference type="GO" id="GO:0051231">
    <property type="term" value="P:spindle elongation"/>
    <property type="evidence" value="ECO:0007669"/>
    <property type="project" value="TreeGrafter"/>
</dbReference>
<keyword evidence="5 8" id="KW-0175">Coiled coil</keyword>
<feature type="compositionally biased region" description="Low complexity" evidence="9">
    <location>
        <begin position="1325"/>
        <end position="1341"/>
    </location>
</feature>
<dbReference type="GO" id="GO:0003777">
    <property type="term" value="F:microtubule motor activity"/>
    <property type="evidence" value="ECO:0007669"/>
    <property type="project" value="InterPro"/>
</dbReference>
<dbReference type="GO" id="GO:0008017">
    <property type="term" value="F:microtubule binding"/>
    <property type="evidence" value="ECO:0007669"/>
    <property type="project" value="InterPro"/>
</dbReference>
<dbReference type="SMART" id="SM00129">
    <property type="entry name" value="KISc"/>
    <property type="match status" value="1"/>
</dbReference>
<gene>
    <name evidence="11" type="ORF">HYH03_015577</name>
</gene>
<dbReference type="OrthoDB" id="2113965at2759"/>
<dbReference type="PANTHER" id="PTHR47969">
    <property type="entry name" value="CHROMOSOME-ASSOCIATED KINESIN KIF4A-RELATED"/>
    <property type="match status" value="1"/>
</dbReference>
<dbReference type="SUPFAM" id="SSF52540">
    <property type="entry name" value="P-loop containing nucleoside triphosphate hydrolases"/>
    <property type="match status" value="1"/>
</dbReference>
<keyword evidence="3 7" id="KW-0547">Nucleotide-binding</keyword>
<feature type="compositionally biased region" description="Gly residues" evidence="9">
    <location>
        <begin position="1342"/>
        <end position="1353"/>
    </location>
</feature>
<dbReference type="PANTHER" id="PTHR47969:SF15">
    <property type="entry name" value="CHROMOSOME-ASSOCIATED KINESIN KIF4A-RELATED"/>
    <property type="match status" value="1"/>
</dbReference>
<feature type="region of interest" description="Disordered" evidence="9">
    <location>
        <begin position="1210"/>
        <end position="1353"/>
    </location>
</feature>
<keyword evidence="6 7" id="KW-0505">Motor protein</keyword>
<evidence type="ECO:0000256" key="9">
    <source>
        <dbReference type="SAM" id="MobiDB-lite"/>
    </source>
</evidence>
<dbReference type="Gene3D" id="3.40.850.10">
    <property type="entry name" value="Kinesin motor domain"/>
    <property type="match status" value="1"/>
</dbReference>
<dbReference type="PROSITE" id="PS50067">
    <property type="entry name" value="KINESIN_MOTOR_2"/>
    <property type="match status" value="1"/>
</dbReference>
<name>A0A835XP13_9CHLO</name>
<comment type="subcellular location">
    <subcellularLocation>
        <location evidence="1">Cytoplasm</location>
    </subcellularLocation>
</comment>
<feature type="coiled-coil region" evidence="8">
    <location>
        <begin position="503"/>
        <end position="645"/>
    </location>
</feature>
<feature type="compositionally biased region" description="Low complexity" evidence="9">
    <location>
        <begin position="1157"/>
        <end position="1181"/>
    </location>
</feature>
<dbReference type="Proteomes" id="UP000612055">
    <property type="component" value="Unassembled WGS sequence"/>
</dbReference>
<dbReference type="InterPro" id="IPR036961">
    <property type="entry name" value="Kinesin_motor_dom_sf"/>
</dbReference>
<feature type="compositionally biased region" description="Low complexity" evidence="9">
    <location>
        <begin position="667"/>
        <end position="681"/>
    </location>
</feature>
<dbReference type="PRINTS" id="PR00380">
    <property type="entry name" value="KINESINHEAVY"/>
</dbReference>
<dbReference type="Pfam" id="PF00225">
    <property type="entry name" value="Kinesin"/>
    <property type="match status" value="1"/>
</dbReference>
<evidence type="ECO:0000313" key="11">
    <source>
        <dbReference type="EMBL" id="KAG2485691.1"/>
    </source>
</evidence>
<protein>
    <recommendedName>
        <fullName evidence="10">Kinesin motor domain-containing protein</fullName>
    </recommendedName>
</protein>
<comment type="similarity">
    <text evidence="7">Belongs to the TRAFAC class myosin-kinesin ATPase superfamily. Kinesin family.</text>
</comment>
<reference evidence="11" key="1">
    <citation type="journal article" date="2020" name="bioRxiv">
        <title>Comparative genomics of Chlamydomonas.</title>
        <authorList>
            <person name="Craig R.J."/>
            <person name="Hasan A.R."/>
            <person name="Ness R.W."/>
            <person name="Keightley P.D."/>
        </authorList>
    </citation>
    <scope>NUCLEOTIDE SEQUENCE</scope>
    <source>
        <strain evidence="11">CCAP 11/70</strain>
    </source>
</reference>
<dbReference type="EMBL" id="JAEHOE010000124">
    <property type="protein sequence ID" value="KAG2485691.1"/>
    <property type="molecule type" value="Genomic_DNA"/>
</dbReference>
<evidence type="ECO:0000259" key="10">
    <source>
        <dbReference type="PROSITE" id="PS50067"/>
    </source>
</evidence>
<feature type="compositionally biased region" description="Gly residues" evidence="9">
    <location>
        <begin position="1311"/>
        <end position="1324"/>
    </location>
</feature>
<evidence type="ECO:0000256" key="2">
    <source>
        <dbReference type="ARBA" id="ARBA00022490"/>
    </source>
</evidence>
<dbReference type="InterPro" id="IPR027640">
    <property type="entry name" value="Kinesin-like_fam"/>
</dbReference>
<dbReference type="InterPro" id="IPR029329">
    <property type="entry name" value="DUF4472"/>
</dbReference>
<dbReference type="InterPro" id="IPR027417">
    <property type="entry name" value="P-loop_NTPase"/>
</dbReference>
<dbReference type="GO" id="GO:0005737">
    <property type="term" value="C:cytoplasm"/>
    <property type="evidence" value="ECO:0007669"/>
    <property type="project" value="UniProtKB-SubCell"/>
</dbReference>
<organism evidence="11 12">
    <name type="scientific">Edaphochlamys debaryana</name>
    <dbReference type="NCBI Taxonomy" id="47281"/>
    <lineage>
        <taxon>Eukaryota</taxon>
        <taxon>Viridiplantae</taxon>
        <taxon>Chlorophyta</taxon>
        <taxon>core chlorophytes</taxon>
        <taxon>Chlorophyceae</taxon>
        <taxon>CS clade</taxon>
        <taxon>Chlamydomonadales</taxon>
        <taxon>Chlamydomonadales incertae sedis</taxon>
        <taxon>Edaphochlamys</taxon>
    </lineage>
</organism>
<feature type="compositionally biased region" description="Gly residues" evidence="9">
    <location>
        <begin position="1291"/>
        <end position="1301"/>
    </location>
</feature>
<feature type="compositionally biased region" description="Low complexity" evidence="9">
    <location>
        <begin position="1256"/>
        <end position="1290"/>
    </location>
</feature>
<feature type="compositionally biased region" description="Pro residues" evidence="9">
    <location>
        <begin position="1226"/>
        <end position="1255"/>
    </location>
</feature>
<dbReference type="GO" id="GO:0005524">
    <property type="term" value="F:ATP binding"/>
    <property type="evidence" value="ECO:0007669"/>
    <property type="project" value="UniProtKB-UniRule"/>
</dbReference>
<keyword evidence="2" id="KW-0963">Cytoplasm</keyword>
<evidence type="ECO:0000256" key="7">
    <source>
        <dbReference type="PROSITE-ProRule" id="PRU00283"/>
    </source>
</evidence>
<feature type="compositionally biased region" description="Gly residues" evidence="9">
    <location>
        <begin position="1210"/>
        <end position="1222"/>
    </location>
</feature>
<comment type="caution">
    <text evidence="11">The sequence shown here is derived from an EMBL/GenBank/DDBJ whole genome shotgun (WGS) entry which is preliminary data.</text>
</comment>
<keyword evidence="4 7" id="KW-0067">ATP-binding</keyword>
<accession>A0A835XP13</accession>
<feature type="coiled-coil region" evidence="8">
    <location>
        <begin position="1039"/>
        <end position="1066"/>
    </location>
</feature>
<dbReference type="InterPro" id="IPR001752">
    <property type="entry name" value="Kinesin_motor_dom"/>
</dbReference>
<feature type="binding site" evidence="7">
    <location>
        <begin position="107"/>
        <end position="114"/>
    </location>
    <ligand>
        <name>ATP</name>
        <dbReference type="ChEBI" id="CHEBI:30616"/>
    </ligand>
</feature>
<feature type="compositionally biased region" description="Basic and acidic residues" evidence="9">
    <location>
        <begin position="682"/>
        <end position="700"/>
    </location>
</feature>
<evidence type="ECO:0000256" key="8">
    <source>
        <dbReference type="SAM" id="Coils"/>
    </source>
</evidence>